<comment type="similarity">
    <text evidence="2 6">Belongs to the universal ribosomal protein uL24 family.</text>
</comment>
<dbReference type="GO" id="GO:0006412">
    <property type="term" value="P:translation"/>
    <property type="evidence" value="ECO:0007669"/>
    <property type="project" value="UniProtKB-UniRule"/>
</dbReference>
<dbReference type="Pfam" id="PF00467">
    <property type="entry name" value="KOW"/>
    <property type="match status" value="1"/>
</dbReference>
<dbReference type="HAMAP" id="MF_01326_B">
    <property type="entry name" value="Ribosomal_uL24_B"/>
    <property type="match status" value="1"/>
</dbReference>
<dbReference type="SUPFAM" id="SSF50104">
    <property type="entry name" value="Translation proteins SH3-like domain"/>
    <property type="match status" value="1"/>
</dbReference>
<feature type="domain" description="KOW" evidence="7">
    <location>
        <begin position="11"/>
        <end position="38"/>
    </location>
</feature>
<keyword evidence="8" id="KW-0934">Plastid</keyword>
<name>A0A345U941_9FLOR</name>
<keyword evidence="4 6" id="KW-0687">Ribonucleoprotein</keyword>
<proteinExistence type="inferred from homology"/>
<dbReference type="InterPro" id="IPR005824">
    <property type="entry name" value="KOW"/>
</dbReference>
<protein>
    <recommendedName>
        <fullName evidence="5 6">Large ribosomal subunit protein uL24c</fullName>
    </recommendedName>
</protein>
<dbReference type="SMART" id="SM00739">
    <property type="entry name" value="KOW"/>
    <property type="match status" value="1"/>
</dbReference>
<dbReference type="GO" id="GO:0019843">
    <property type="term" value="F:rRNA binding"/>
    <property type="evidence" value="ECO:0007669"/>
    <property type="project" value="UniProtKB-UniRule"/>
</dbReference>
<dbReference type="InterPro" id="IPR014722">
    <property type="entry name" value="Rib_uL2_dom2"/>
</dbReference>
<evidence type="ECO:0000259" key="7">
    <source>
        <dbReference type="SMART" id="SM00739"/>
    </source>
</evidence>
<sequence length="84" mass="9674">MKIKKNNVKIHLRKGETVRIISGREKGKRGKIIQVLPKKNQLIIENLNIATKHLKAQKDNSSGQIIRTEKPIHISNVILYKQNQ</sequence>
<evidence type="ECO:0000256" key="6">
    <source>
        <dbReference type="HAMAP-Rule" id="MF_01326"/>
    </source>
</evidence>
<dbReference type="GO" id="GO:1990904">
    <property type="term" value="C:ribonucleoprotein complex"/>
    <property type="evidence" value="ECO:0007669"/>
    <property type="project" value="UniProtKB-KW"/>
</dbReference>
<dbReference type="AlphaFoldDB" id="A0A345U941"/>
<evidence type="ECO:0000256" key="5">
    <source>
        <dbReference type="ARBA" id="ARBA00035282"/>
    </source>
</evidence>
<evidence type="ECO:0000256" key="3">
    <source>
        <dbReference type="ARBA" id="ARBA00022980"/>
    </source>
</evidence>
<organism evidence="8">
    <name type="scientific">Gracilaria vermiculophylla</name>
    <dbReference type="NCBI Taxonomy" id="2608709"/>
    <lineage>
        <taxon>Eukaryota</taxon>
        <taxon>Rhodophyta</taxon>
        <taxon>Florideophyceae</taxon>
        <taxon>Rhodymeniophycidae</taxon>
        <taxon>Gracilariales</taxon>
        <taxon>Gracilariaceae</taxon>
        <taxon>Gracilaria</taxon>
    </lineage>
</organism>
<dbReference type="EMBL" id="MH396013">
    <property type="protein sequence ID" value="AXI96977.1"/>
    <property type="molecule type" value="Genomic_DNA"/>
</dbReference>
<dbReference type="RefSeq" id="YP_009509327.1">
    <property type="nucleotide sequence ID" value="NC_039092.1"/>
</dbReference>
<dbReference type="GO" id="GO:0009507">
    <property type="term" value="C:chloroplast"/>
    <property type="evidence" value="ECO:0007669"/>
    <property type="project" value="UniProtKB-SubCell"/>
</dbReference>
<dbReference type="InterPro" id="IPR003256">
    <property type="entry name" value="Ribosomal_uL24"/>
</dbReference>
<dbReference type="GO" id="GO:0005840">
    <property type="term" value="C:ribosome"/>
    <property type="evidence" value="ECO:0007669"/>
    <property type="project" value="UniProtKB-KW"/>
</dbReference>
<keyword evidence="6" id="KW-0694">RNA-binding</keyword>
<dbReference type="Pfam" id="PF17136">
    <property type="entry name" value="ribosomal_L24"/>
    <property type="match status" value="1"/>
</dbReference>
<comment type="subunit">
    <text evidence="6">Part of the 50S ribosomal subunit.</text>
</comment>
<dbReference type="InterPro" id="IPR057264">
    <property type="entry name" value="Ribosomal_uL24_C"/>
</dbReference>
<evidence type="ECO:0000256" key="1">
    <source>
        <dbReference type="ARBA" id="ARBA00004072"/>
    </source>
</evidence>
<dbReference type="NCBIfam" id="TIGR01079">
    <property type="entry name" value="rplX_bact"/>
    <property type="match status" value="1"/>
</dbReference>
<dbReference type="Gene3D" id="2.30.30.30">
    <property type="match status" value="1"/>
</dbReference>
<accession>A0A345U941</accession>
<dbReference type="GeneID" id="37620606"/>
<dbReference type="CDD" id="cd06089">
    <property type="entry name" value="KOW_RPL26"/>
    <property type="match status" value="1"/>
</dbReference>
<evidence type="ECO:0000256" key="2">
    <source>
        <dbReference type="ARBA" id="ARBA00010618"/>
    </source>
</evidence>
<keyword evidence="3 6" id="KW-0689">Ribosomal protein</keyword>
<keyword evidence="6" id="KW-0699">rRNA-binding</keyword>
<dbReference type="InterPro" id="IPR008991">
    <property type="entry name" value="Translation_prot_SH3-like_sf"/>
</dbReference>
<gene>
    <name evidence="6 8" type="primary">rpl24</name>
</gene>
<dbReference type="InterPro" id="IPR041988">
    <property type="entry name" value="Ribosomal_uL24_KOW"/>
</dbReference>
<comment type="function">
    <text evidence="1 6">One of two assembly initiator proteins, it binds directly to the 5'-end of the 23S rRNA, where it nucleates assembly of the 50S subunit.</text>
</comment>
<dbReference type="PANTHER" id="PTHR12903">
    <property type="entry name" value="MITOCHONDRIAL RIBOSOMAL PROTEIN L24"/>
    <property type="match status" value="1"/>
</dbReference>
<dbReference type="GO" id="GO:0003735">
    <property type="term" value="F:structural constituent of ribosome"/>
    <property type="evidence" value="ECO:0007669"/>
    <property type="project" value="InterPro"/>
</dbReference>
<geneLocation type="chloroplast" evidence="8"/>
<keyword evidence="8" id="KW-0150">Chloroplast</keyword>
<comment type="subcellular location">
    <subcellularLocation>
        <location evidence="6">Plastid</location>
        <location evidence="6">Chloroplast</location>
    </subcellularLocation>
</comment>
<evidence type="ECO:0000313" key="8">
    <source>
        <dbReference type="EMBL" id="AXI96977.1"/>
    </source>
</evidence>
<reference evidence="8" key="1">
    <citation type="submission" date="2018-05" db="EMBL/GenBank/DDBJ databases">
        <title>Organellar genomes of Gracilariaceae.</title>
        <authorList>
            <person name="Iha C."/>
            <person name="Oliveira M.C."/>
        </authorList>
    </citation>
    <scope>NUCLEOTIDE SEQUENCE</scope>
</reference>
<evidence type="ECO:0000256" key="4">
    <source>
        <dbReference type="ARBA" id="ARBA00023274"/>
    </source>
</evidence>